<evidence type="ECO:0000313" key="2">
    <source>
        <dbReference type="EMBL" id="MCG7322734.1"/>
    </source>
</evidence>
<accession>A0ABS9Q4M0</accession>
<comment type="caution">
    <text evidence="2">The sequence shown here is derived from an EMBL/GenBank/DDBJ whole genome shotgun (WGS) entry which is preliminary data.</text>
</comment>
<dbReference type="EMBL" id="JAKRCV010000044">
    <property type="protein sequence ID" value="MCG7322734.1"/>
    <property type="molecule type" value="Genomic_DNA"/>
</dbReference>
<dbReference type="InterPro" id="IPR007037">
    <property type="entry name" value="SIP_rossman_dom"/>
</dbReference>
<name>A0ABS9Q4M0_9MICO</name>
<dbReference type="PROSITE" id="PS51384">
    <property type="entry name" value="FAD_FR"/>
    <property type="match status" value="1"/>
</dbReference>
<reference evidence="2 3" key="1">
    <citation type="submission" date="2022-02" db="EMBL/GenBank/DDBJ databases">
        <title>Uncovering new skin microbiome diversity through culturing and metagenomics.</title>
        <authorList>
            <person name="Conlan S."/>
            <person name="Deming C."/>
            <person name="Nisc Comparative Sequencing Program N."/>
            <person name="Segre J.A."/>
        </authorList>
    </citation>
    <scope>NUCLEOTIDE SEQUENCE [LARGE SCALE GENOMIC DNA]</scope>
    <source>
        <strain evidence="2 3">ACRQZ</strain>
    </source>
</reference>
<dbReference type="Pfam" id="PF08021">
    <property type="entry name" value="FAD_binding_9"/>
    <property type="match status" value="1"/>
</dbReference>
<dbReference type="Gene3D" id="2.40.30.10">
    <property type="entry name" value="Translation factors"/>
    <property type="match status" value="1"/>
</dbReference>
<sequence>MSDQRPQRRPRVMRTATVTRTERLTRDLVRVHLEGSDLTTIEPSEQTDRYVKLLFAPAGADYAWPFDPDTLREERPREQWPVTRTYTIRSLDPVAGQMALDFVVHGDEGLAGPWAAAARPGDGIGFYGPGGGWGPDPTADHHLLVGDESAAPAIAAALDALPHDARASVFVEVADATTHVPLRTTPGIQITWVHRDETGGRYGVALAQAVRAAGLPGGDVRAFVHGNADMIKDLRRYLFVEQGVPRDRVSISGYWRTGQDEDAWQAGKREFVAAMEQEQDGSTAAAPTG</sequence>
<dbReference type="CDD" id="cd06193">
    <property type="entry name" value="siderophore_interacting"/>
    <property type="match status" value="1"/>
</dbReference>
<dbReference type="RefSeq" id="WP_029210318.1">
    <property type="nucleotide sequence ID" value="NZ_DAMCVA010000100.1"/>
</dbReference>
<dbReference type="InterPro" id="IPR013113">
    <property type="entry name" value="SIP_FAD-bd"/>
</dbReference>
<evidence type="ECO:0000313" key="3">
    <source>
        <dbReference type="Proteomes" id="UP001521931"/>
    </source>
</evidence>
<dbReference type="Proteomes" id="UP001521931">
    <property type="component" value="Unassembled WGS sequence"/>
</dbReference>
<dbReference type="PANTHER" id="PTHR30157:SF0">
    <property type="entry name" value="NADPH-DEPENDENT FERRIC-CHELATE REDUCTASE"/>
    <property type="match status" value="1"/>
</dbReference>
<dbReference type="InterPro" id="IPR039261">
    <property type="entry name" value="FNR_nucleotide-bd"/>
</dbReference>
<dbReference type="Pfam" id="PF04954">
    <property type="entry name" value="SIP"/>
    <property type="match status" value="1"/>
</dbReference>
<dbReference type="InterPro" id="IPR039374">
    <property type="entry name" value="SIP_fam"/>
</dbReference>
<protein>
    <submittedName>
        <fullName evidence="2">Siderophore-interacting protein</fullName>
    </submittedName>
</protein>
<gene>
    <name evidence="2" type="ORF">MHL29_12690</name>
</gene>
<dbReference type="SUPFAM" id="SSF63380">
    <property type="entry name" value="Riboflavin synthase domain-like"/>
    <property type="match status" value="1"/>
</dbReference>
<feature type="domain" description="FAD-binding FR-type" evidence="1">
    <location>
        <begin position="11"/>
        <end position="136"/>
    </location>
</feature>
<dbReference type="PANTHER" id="PTHR30157">
    <property type="entry name" value="FERRIC REDUCTASE, NADPH-DEPENDENT"/>
    <property type="match status" value="1"/>
</dbReference>
<proteinExistence type="predicted"/>
<dbReference type="InterPro" id="IPR017938">
    <property type="entry name" value="Riboflavin_synthase-like_b-brl"/>
</dbReference>
<evidence type="ECO:0000259" key="1">
    <source>
        <dbReference type="PROSITE" id="PS51384"/>
    </source>
</evidence>
<dbReference type="InterPro" id="IPR017927">
    <property type="entry name" value="FAD-bd_FR_type"/>
</dbReference>
<keyword evidence="3" id="KW-1185">Reference proteome</keyword>
<organism evidence="2 3">
    <name type="scientific">Arsenicicoccus bolidensis</name>
    <dbReference type="NCBI Taxonomy" id="229480"/>
    <lineage>
        <taxon>Bacteria</taxon>
        <taxon>Bacillati</taxon>
        <taxon>Actinomycetota</taxon>
        <taxon>Actinomycetes</taxon>
        <taxon>Micrococcales</taxon>
        <taxon>Intrasporangiaceae</taxon>
        <taxon>Arsenicicoccus</taxon>
    </lineage>
</organism>
<dbReference type="Gene3D" id="3.40.50.80">
    <property type="entry name" value="Nucleotide-binding domain of ferredoxin-NADP reductase (FNR) module"/>
    <property type="match status" value="1"/>
</dbReference>